<evidence type="ECO:0008006" key="4">
    <source>
        <dbReference type="Google" id="ProtNLM"/>
    </source>
</evidence>
<evidence type="ECO:0000313" key="3">
    <source>
        <dbReference type="Proteomes" id="UP000600101"/>
    </source>
</evidence>
<comment type="caution">
    <text evidence="2">The sequence shown here is derived from an EMBL/GenBank/DDBJ whole genome shotgun (WGS) entry which is preliminary data.</text>
</comment>
<feature type="compositionally biased region" description="Basic and acidic residues" evidence="1">
    <location>
        <begin position="92"/>
        <end position="116"/>
    </location>
</feature>
<dbReference type="Gene3D" id="2.60.120.10">
    <property type="entry name" value="Jelly Rolls"/>
    <property type="match status" value="1"/>
</dbReference>
<accession>A0A9X0QZA4</accession>
<evidence type="ECO:0000256" key="1">
    <source>
        <dbReference type="SAM" id="MobiDB-lite"/>
    </source>
</evidence>
<feature type="region of interest" description="Disordered" evidence="1">
    <location>
        <begin position="82"/>
        <end position="118"/>
    </location>
</feature>
<gene>
    <name evidence="2" type="ORF">H7965_13880</name>
</gene>
<dbReference type="RefSeq" id="WP_186771183.1">
    <property type="nucleotide sequence ID" value="NZ_JACOMF010000015.1"/>
</dbReference>
<dbReference type="InterPro" id="IPR014710">
    <property type="entry name" value="RmlC-like_jellyroll"/>
</dbReference>
<name>A0A9X0QZA4_9PROT</name>
<proteinExistence type="predicted"/>
<dbReference type="InterPro" id="IPR011051">
    <property type="entry name" value="RmlC_Cupin_sf"/>
</dbReference>
<keyword evidence="3" id="KW-1185">Reference proteome</keyword>
<dbReference type="AlphaFoldDB" id="A0A9X0QZA4"/>
<dbReference type="Proteomes" id="UP000600101">
    <property type="component" value="Unassembled WGS sequence"/>
</dbReference>
<reference evidence="2" key="1">
    <citation type="submission" date="2020-08" db="EMBL/GenBank/DDBJ databases">
        <authorList>
            <person name="Hu Y."/>
            <person name="Nguyen S.V."/>
            <person name="Li F."/>
            <person name="Fanning S."/>
        </authorList>
    </citation>
    <scope>NUCLEOTIDE SEQUENCE</scope>
    <source>
        <strain evidence="2">SYSU D8009</strain>
    </source>
</reference>
<dbReference type="SUPFAM" id="SSF51182">
    <property type="entry name" value="RmlC-like cupins"/>
    <property type="match status" value="1"/>
</dbReference>
<evidence type="ECO:0000313" key="2">
    <source>
        <dbReference type="EMBL" id="MBC4016410.1"/>
    </source>
</evidence>
<protein>
    <recommendedName>
        <fullName evidence="4">Cysteine dioxygenase</fullName>
    </recommendedName>
</protein>
<organism evidence="2 3">
    <name type="scientific">Siccirubricoccus deserti</name>
    <dbReference type="NCBI Taxonomy" id="2013562"/>
    <lineage>
        <taxon>Bacteria</taxon>
        <taxon>Pseudomonadati</taxon>
        <taxon>Pseudomonadota</taxon>
        <taxon>Alphaproteobacteria</taxon>
        <taxon>Acetobacterales</taxon>
        <taxon>Roseomonadaceae</taxon>
        <taxon>Siccirubricoccus</taxon>
    </lineage>
</organism>
<sequence length="298" mass="32378">MKIGYHADGEPFVIIWEAGDLATLLVEEPGPFGTGKAGDRGRVTLGDSAGCVTILLAGYSLPPSAAQRSLSGLPARLMMACDPRGRPRNPARHPDRPLVGRPMRKDRPADGFDSRAPDALAIAPTGKEGEPMPMSVEQFAAQCHDVLRTHPDTAGRQKVAEMVREALRDPAFVAAAIPEGTPERKVLYEDPDLGFTILAHAYVGAKSSSPHDHGPSWAIYGQAAGETIMTDWECLARPEDGKPGKARRKNDYVLRPGDAYLYEPGVLHSPRRDGATRLLRIEGMNMDRVKRQPYEAVD</sequence>
<dbReference type="EMBL" id="JACOMF010000015">
    <property type="protein sequence ID" value="MBC4016410.1"/>
    <property type="molecule type" value="Genomic_DNA"/>
</dbReference>